<comment type="caution">
    <text evidence="3">The sequence shown here is derived from an EMBL/GenBank/DDBJ whole genome shotgun (WGS) entry which is preliminary data.</text>
</comment>
<sequence>MQTVVMIVCMALTGSVWSFKNGAPGGVCLSGMPKHKVDPQPLTTNPYKVDVQKDGVNYALTISGANFKGFLVTARKVGDDSIVPGTFFSESANVKTVDCKDVGQASGVTHADASVKKSVRVAFTPPAGFEDLLYFTATVAKTGHEFWVGIKTPIF</sequence>
<evidence type="ECO:0000313" key="3">
    <source>
        <dbReference type="EMBL" id="OQR79265.1"/>
    </source>
</evidence>
<dbReference type="Pfam" id="PF02014">
    <property type="entry name" value="Reeler"/>
    <property type="match status" value="1"/>
</dbReference>
<dbReference type="InParanoid" id="A0A1V9Y0K4"/>
<evidence type="ECO:0000256" key="1">
    <source>
        <dbReference type="SAM" id="SignalP"/>
    </source>
</evidence>
<dbReference type="GO" id="GO:0016020">
    <property type="term" value="C:membrane"/>
    <property type="evidence" value="ECO:0007669"/>
    <property type="project" value="TreeGrafter"/>
</dbReference>
<dbReference type="Gene3D" id="2.60.40.4060">
    <property type="entry name" value="Reeler domain"/>
    <property type="match status" value="1"/>
</dbReference>
<name>A0A1V9Y0K4_9ACAR</name>
<organism evidence="3 4">
    <name type="scientific">Tropilaelaps mercedesae</name>
    <dbReference type="NCBI Taxonomy" id="418985"/>
    <lineage>
        <taxon>Eukaryota</taxon>
        <taxon>Metazoa</taxon>
        <taxon>Ecdysozoa</taxon>
        <taxon>Arthropoda</taxon>
        <taxon>Chelicerata</taxon>
        <taxon>Arachnida</taxon>
        <taxon>Acari</taxon>
        <taxon>Parasitiformes</taxon>
        <taxon>Mesostigmata</taxon>
        <taxon>Gamasina</taxon>
        <taxon>Dermanyssoidea</taxon>
        <taxon>Laelapidae</taxon>
        <taxon>Tropilaelaps</taxon>
    </lineage>
</organism>
<reference evidence="3 4" key="1">
    <citation type="journal article" date="2017" name="Gigascience">
        <title>Draft genome of the honey bee ectoparasitic mite, Tropilaelaps mercedesae, is shaped by the parasitic life history.</title>
        <authorList>
            <person name="Dong X."/>
            <person name="Armstrong S.D."/>
            <person name="Xia D."/>
            <person name="Makepeace B.L."/>
            <person name="Darby A.C."/>
            <person name="Kadowaki T."/>
        </authorList>
    </citation>
    <scope>NUCLEOTIDE SEQUENCE [LARGE SCALE GENOMIC DNA]</scope>
    <source>
        <strain evidence="3">Wuxi-XJTLU</strain>
    </source>
</reference>
<keyword evidence="4" id="KW-1185">Reference proteome</keyword>
<evidence type="ECO:0000259" key="2">
    <source>
        <dbReference type="PROSITE" id="PS51019"/>
    </source>
</evidence>
<proteinExistence type="predicted"/>
<dbReference type="OrthoDB" id="6418377at2759"/>
<dbReference type="InterPro" id="IPR051237">
    <property type="entry name" value="Ferric-chelate_Red/DefProt"/>
</dbReference>
<dbReference type="Proteomes" id="UP000192247">
    <property type="component" value="Unassembled WGS sequence"/>
</dbReference>
<evidence type="ECO:0000313" key="4">
    <source>
        <dbReference type="Proteomes" id="UP000192247"/>
    </source>
</evidence>
<feature type="signal peptide" evidence="1">
    <location>
        <begin position="1"/>
        <end position="18"/>
    </location>
</feature>
<dbReference type="EMBL" id="MNPL01001325">
    <property type="protein sequence ID" value="OQR79265.1"/>
    <property type="molecule type" value="Genomic_DNA"/>
</dbReference>
<dbReference type="PANTHER" id="PTHR45828:SF45">
    <property type="entry name" value="REELIN DOMAIN-CONTAINING PROTEIN"/>
    <property type="match status" value="1"/>
</dbReference>
<dbReference type="CDD" id="cd08544">
    <property type="entry name" value="Reeler"/>
    <property type="match status" value="1"/>
</dbReference>
<dbReference type="InterPro" id="IPR042307">
    <property type="entry name" value="Reeler_sf"/>
</dbReference>
<dbReference type="PROSITE" id="PS51019">
    <property type="entry name" value="REELIN"/>
    <property type="match status" value="1"/>
</dbReference>
<protein>
    <submittedName>
        <fullName evidence="3">Putative ferric-chelate reductase 1-like</fullName>
    </submittedName>
</protein>
<dbReference type="PANTHER" id="PTHR45828">
    <property type="entry name" value="CYTOCHROME B561/FERRIC REDUCTASE TRANSMEMBRANE"/>
    <property type="match status" value="1"/>
</dbReference>
<accession>A0A1V9Y0K4</accession>
<dbReference type="AlphaFoldDB" id="A0A1V9Y0K4"/>
<dbReference type="STRING" id="418985.A0A1V9Y0K4"/>
<feature type="domain" description="Reelin" evidence="2">
    <location>
        <begin position="5"/>
        <end position="155"/>
    </location>
</feature>
<gene>
    <name evidence="3" type="ORF">BIW11_05859</name>
</gene>
<keyword evidence="1" id="KW-0732">Signal</keyword>
<feature type="chain" id="PRO_5012935531" evidence="1">
    <location>
        <begin position="19"/>
        <end position="155"/>
    </location>
</feature>
<dbReference type="InterPro" id="IPR002861">
    <property type="entry name" value="Reeler_dom"/>
</dbReference>